<organism evidence="2 3">
    <name type="scientific">Smittium culicis</name>
    <dbReference type="NCBI Taxonomy" id="133412"/>
    <lineage>
        <taxon>Eukaryota</taxon>
        <taxon>Fungi</taxon>
        <taxon>Fungi incertae sedis</taxon>
        <taxon>Zoopagomycota</taxon>
        <taxon>Kickxellomycotina</taxon>
        <taxon>Harpellomycetes</taxon>
        <taxon>Harpellales</taxon>
        <taxon>Legeriomycetaceae</taxon>
        <taxon>Smittium</taxon>
    </lineage>
</organism>
<name>A0A1R1Y6Q6_9FUNG</name>
<gene>
    <name evidence="2" type="ORF">AYI70_g2752</name>
</gene>
<accession>A0A1R1Y6Q6</accession>
<evidence type="ECO:0000256" key="1">
    <source>
        <dbReference type="SAM" id="MobiDB-lite"/>
    </source>
</evidence>
<dbReference type="EMBL" id="LSSN01000716">
    <property type="protein sequence ID" value="OMJ22641.1"/>
    <property type="molecule type" value="Genomic_DNA"/>
</dbReference>
<evidence type="ECO:0000313" key="2">
    <source>
        <dbReference type="EMBL" id="OMJ22641.1"/>
    </source>
</evidence>
<feature type="region of interest" description="Disordered" evidence="1">
    <location>
        <begin position="36"/>
        <end position="91"/>
    </location>
</feature>
<feature type="region of interest" description="Disordered" evidence="1">
    <location>
        <begin position="894"/>
        <end position="915"/>
    </location>
</feature>
<dbReference type="AlphaFoldDB" id="A0A1R1Y6Q6"/>
<dbReference type="Proteomes" id="UP000187283">
    <property type="component" value="Unassembled WGS sequence"/>
</dbReference>
<protein>
    <submittedName>
        <fullName evidence="2">Uncharacterized protein</fullName>
    </submittedName>
</protein>
<sequence>MKSSPELFLYLNDDEKDMRTKVQNIEIANNVSYSDNINDIDEDRTSNNDKNFNPKIFKENGDKFENSEDVSSNFKTDRKTRESSLSSSSTDTNVTAVTEAVIKKAGSSDSMDMDMDKELQSNKNKISDRDLEMHIQVNTKEGSKEPVRDYFTDIHSSSESIHSQTPKSEITNNLPKDIEKIKFRSDTLVIENGIVSSEFESSYNSEDINVQLTESSLDLAKVISPLLHQKESFITYNEKTNDQKIDLGNFRNLPKESTDNSTSSQILNQSDMDYENSNLIAPLDKNIFVSNDKISENLESLNDEIEFISRLKYSSGTPKLVMEYNRNNIKSTAVYEVNNSANASLSKIDLSINSGSSIVHVNQDNSDSISILGNQSSGISRDLEDKYSRIHDKINSSSPRLSLESTKSYKIDPEHEQPTLNTVLDTKSKYFGGEENEKTNSLSTEDINDTTYNTAKSENAIKSSEIDHLKDSMLTHTKSKIHRRRYAEKDKVEKPKTDSEFNDMLNSLIDSTNHFSISSLIESTKISSDINNIAQKHHHGDSSTTKDNTNSGIQLTENTNFVEPTDKLNTPEHIIDNSISSPIKNSENLYSGISEEPNINSITHSEKEIEANNNVYSGISGHAVNDSERIRNLSIEPTHKANDDLEDSSNDSRYIKEPFRFVSSFESDKIYPKDIKDSVLLDNSMETIIKDIKLGLNNPNDINYISNKKSHNQNTCIGNSSSSDGFEGCSEEILHAKKSENFCEDVSTNDKNHTKSLYKRKKFHKPKVMDLPKDMLTNLRKGNEASYVSFDIKKENLLPDLLSESKTYSNVLVPKNYSDSVYFEKSPELYSIYAKYSINHIDDSILEPKDVESDSIVHNNQLLYNSENYPTIDLYNKSTITDISNGTIIPYDQSNKNYNSKRKPTVSGNHIKQKQ</sequence>
<feature type="compositionally biased region" description="Polar residues" evidence="1">
    <location>
        <begin position="906"/>
        <end position="915"/>
    </location>
</feature>
<keyword evidence="3" id="KW-1185">Reference proteome</keyword>
<comment type="caution">
    <text evidence="2">The sequence shown here is derived from an EMBL/GenBank/DDBJ whole genome shotgun (WGS) entry which is preliminary data.</text>
</comment>
<feature type="compositionally biased region" description="Basic and acidic residues" evidence="1">
    <location>
        <begin position="56"/>
        <end position="66"/>
    </location>
</feature>
<proteinExistence type="predicted"/>
<dbReference type="OrthoDB" id="10540320at2759"/>
<evidence type="ECO:0000313" key="3">
    <source>
        <dbReference type="Proteomes" id="UP000187283"/>
    </source>
</evidence>
<reference evidence="2 3" key="1">
    <citation type="submission" date="2017-01" db="EMBL/GenBank/DDBJ databases">
        <authorList>
            <person name="Mah S.A."/>
            <person name="Swanson W.J."/>
            <person name="Moy G.W."/>
            <person name="Vacquier V.D."/>
        </authorList>
    </citation>
    <scope>NUCLEOTIDE SEQUENCE [LARGE SCALE GENOMIC DNA]</scope>
    <source>
        <strain evidence="2 3">GSMNP</strain>
    </source>
</reference>